<keyword evidence="3" id="KW-0694">RNA-binding</keyword>
<dbReference type="AlphaFoldDB" id="A0A285NNW6"/>
<dbReference type="EMBL" id="OBEK01000002">
    <property type="protein sequence ID" value="SNZ09331.1"/>
    <property type="molecule type" value="Genomic_DNA"/>
</dbReference>
<keyword evidence="3" id="KW-0820">tRNA-binding</keyword>
<dbReference type="HAMAP" id="MF_01539">
    <property type="entry name" value="TmcAL"/>
    <property type="match status" value="1"/>
</dbReference>
<dbReference type="GO" id="GO:0006400">
    <property type="term" value="P:tRNA modification"/>
    <property type="evidence" value="ECO:0007669"/>
    <property type="project" value="UniProtKB-UniRule"/>
</dbReference>
<evidence type="ECO:0000256" key="3">
    <source>
        <dbReference type="HAMAP-Rule" id="MF_01539"/>
    </source>
</evidence>
<dbReference type="PANTHER" id="PTHR37825">
    <property type="entry name" value="TRNA(MET) CYTIDINE ACETATE LIGASE"/>
    <property type="match status" value="1"/>
</dbReference>
<dbReference type="GO" id="GO:0000049">
    <property type="term" value="F:tRNA binding"/>
    <property type="evidence" value="ECO:0007669"/>
    <property type="project" value="UniProtKB-KW"/>
</dbReference>
<comment type="catalytic activity">
    <reaction evidence="3">
        <text>cytidine(34) in elongator tRNA(Met) + acetate + ATP = N(4)-acetylcytidine(34) in elongator tRNA(Met) + AMP + diphosphate</text>
        <dbReference type="Rhea" id="RHEA:58144"/>
        <dbReference type="Rhea" id="RHEA-COMP:10693"/>
        <dbReference type="Rhea" id="RHEA-COMP:10694"/>
        <dbReference type="ChEBI" id="CHEBI:30089"/>
        <dbReference type="ChEBI" id="CHEBI:30616"/>
        <dbReference type="ChEBI" id="CHEBI:33019"/>
        <dbReference type="ChEBI" id="CHEBI:74900"/>
        <dbReference type="ChEBI" id="CHEBI:82748"/>
        <dbReference type="ChEBI" id="CHEBI:456215"/>
    </reaction>
</comment>
<dbReference type="OrthoDB" id="9769796at2"/>
<evidence type="ECO:0000313" key="5">
    <source>
        <dbReference type="Proteomes" id="UP000219356"/>
    </source>
</evidence>
<keyword evidence="5" id="KW-1185">Reference proteome</keyword>
<dbReference type="InterPro" id="IPR008513">
    <property type="entry name" value="tRNA(Met)_cyd_acetate_ligase"/>
</dbReference>
<reference evidence="5" key="1">
    <citation type="submission" date="2017-09" db="EMBL/GenBank/DDBJ databases">
        <authorList>
            <person name="Varghese N."/>
            <person name="Submissions S."/>
        </authorList>
    </citation>
    <scope>NUCLEOTIDE SEQUENCE [LARGE SCALE GENOMIC DNA]</scope>
    <source>
        <strain evidence="5">CGMCC 1.8913</strain>
    </source>
</reference>
<dbReference type="GO" id="GO:0016740">
    <property type="term" value="F:transferase activity"/>
    <property type="evidence" value="ECO:0007669"/>
    <property type="project" value="UniProtKB-KW"/>
</dbReference>
<keyword evidence="4" id="KW-0808">Transferase</keyword>
<dbReference type="PANTHER" id="PTHR37825:SF1">
    <property type="entry name" value="TRNA(MET) CYTIDINE ACETATE LIGASE"/>
    <property type="match status" value="1"/>
</dbReference>
<comment type="function">
    <text evidence="3">Catalyzes the formation of N(4)-acetylcytidine (ac(4)C) at the wobble position of elongator tRNA(Met), using acetate and ATP as substrates. First activates an acetate ion to form acetyladenylate (Ac-AMP) and then transfers the acetyl group to tRNA to form ac(4)C34.</text>
</comment>
<protein>
    <recommendedName>
        <fullName evidence="3">tRNA(Met) cytidine acetate ligase</fullName>
        <ecNumber evidence="3">6.3.4.-</ecNumber>
    </recommendedName>
</protein>
<feature type="binding site" evidence="3">
    <location>
        <position position="161"/>
    </location>
    <ligand>
        <name>ATP</name>
        <dbReference type="ChEBI" id="CHEBI:30616"/>
    </ligand>
</feature>
<dbReference type="Pfam" id="PF05636">
    <property type="entry name" value="HIGH_NTase1"/>
    <property type="match status" value="1"/>
</dbReference>
<evidence type="ECO:0000256" key="1">
    <source>
        <dbReference type="ARBA" id="ARBA00022598"/>
    </source>
</evidence>
<evidence type="ECO:0000313" key="4">
    <source>
        <dbReference type="EMBL" id="SNZ09331.1"/>
    </source>
</evidence>
<dbReference type="Proteomes" id="UP000219356">
    <property type="component" value="Unassembled WGS sequence"/>
</dbReference>
<gene>
    <name evidence="3" type="primary">tmcAL</name>
    <name evidence="4" type="ORF">SAMN05421503_1181</name>
</gene>
<keyword evidence="3" id="KW-0547">Nucleotide-binding</keyword>
<keyword evidence="1 3" id="KW-0436">Ligase</keyword>
<dbReference type="RefSeq" id="WP_097040242.1">
    <property type="nucleotide sequence ID" value="NZ_OBEK01000002.1"/>
</dbReference>
<feature type="binding site" evidence="3">
    <location>
        <begin position="7"/>
        <end position="20"/>
    </location>
    <ligand>
        <name>ATP</name>
        <dbReference type="ChEBI" id="CHEBI:30616"/>
    </ligand>
</feature>
<dbReference type="NCBIfam" id="NF010191">
    <property type="entry name" value="PRK13670.1"/>
    <property type="match status" value="1"/>
</dbReference>
<dbReference type="GO" id="GO:0005737">
    <property type="term" value="C:cytoplasm"/>
    <property type="evidence" value="ECO:0007669"/>
    <property type="project" value="UniProtKB-SubCell"/>
</dbReference>
<dbReference type="Gene3D" id="3.40.50.620">
    <property type="entry name" value="HUPs"/>
    <property type="match status" value="1"/>
</dbReference>
<dbReference type="SUPFAM" id="SSF52374">
    <property type="entry name" value="Nucleotidylyl transferase"/>
    <property type="match status" value="1"/>
</dbReference>
<evidence type="ECO:0000256" key="2">
    <source>
        <dbReference type="ARBA" id="ARBA00022694"/>
    </source>
</evidence>
<comment type="subcellular location">
    <subcellularLocation>
        <location evidence="3">Cytoplasm</location>
    </subcellularLocation>
</comment>
<name>A0A285NNW6_9BACI</name>
<keyword evidence="3" id="KW-0067">ATP-binding</keyword>
<dbReference type="GO" id="GO:0005524">
    <property type="term" value="F:ATP binding"/>
    <property type="evidence" value="ECO:0007669"/>
    <property type="project" value="UniProtKB-KW"/>
</dbReference>
<organism evidence="4 5">
    <name type="scientific">Terribacillus aidingensis</name>
    <dbReference type="NCBI Taxonomy" id="586416"/>
    <lineage>
        <taxon>Bacteria</taxon>
        <taxon>Bacillati</taxon>
        <taxon>Bacillota</taxon>
        <taxon>Bacilli</taxon>
        <taxon>Bacillales</taxon>
        <taxon>Bacillaceae</taxon>
        <taxon>Terribacillus</taxon>
    </lineage>
</organism>
<accession>A0A285NNW6</accession>
<proteinExistence type="inferred from homology"/>
<keyword evidence="2 3" id="KW-0819">tRNA processing</keyword>
<dbReference type="GO" id="GO:0016879">
    <property type="term" value="F:ligase activity, forming carbon-nitrogen bonds"/>
    <property type="evidence" value="ECO:0007669"/>
    <property type="project" value="UniProtKB-UniRule"/>
</dbReference>
<feature type="binding site" evidence="3">
    <location>
        <begin position="186"/>
        <end position="187"/>
    </location>
    <ligand>
        <name>ATP</name>
        <dbReference type="ChEBI" id="CHEBI:30616"/>
    </ligand>
</feature>
<dbReference type="EC" id="6.3.4.-" evidence="3"/>
<comment type="similarity">
    <text evidence="3">Belongs to the TmcAL family.</text>
</comment>
<sequence>MRSCGIVVEYNPLHNGHVYHIQEARKLTESDCMIAVMSGNFMQRGEPAILDKFSRTEAALQAGVDLVVELPFLYAVQHADLFAKGAVAILDALGADHLVFGSEDGTINAFHQAQLKRRAKKGVFDEILKQSLEQGLSYPEASRAAYENIGINSTLDLQSPNNILGFAYLRAAEQLHANIHVDTIPRIKADYHDQSITGPIASATSIRSARLRNQTENIKQAVPESTYAALQDIKQLHSWEDYFPLLRYLILTHTPEVLRTIQGMDEGLEYRFKRYIQQSVSFQQFLAHVKTKRYTWTRLQRVCVHLLTNSHKELITEWLDNKELPYIRILGMSKAGRAFLSSKKKQLEVPLFTQLKDNSHPVADLELQASDAYYSTLLPAAAAAARKQEISPPIFV</sequence>
<feature type="binding site" evidence="3">
    <location>
        <position position="101"/>
    </location>
    <ligand>
        <name>ATP</name>
        <dbReference type="ChEBI" id="CHEBI:30616"/>
    </ligand>
</feature>
<keyword evidence="3" id="KW-0963">Cytoplasm</keyword>
<dbReference type="InterPro" id="IPR014729">
    <property type="entry name" value="Rossmann-like_a/b/a_fold"/>
</dbReference>